<dbReference type="NCBIfam" id="TIGR01179">
    <property type="entry name" value="galE"/>
    <property type="match status" value="1"/>
</dbReference>
<evidence type="ECO:0000313" key="12">
    <source>
        <dbReference type="Proteomes" id="UP000798808"/>
    </source>
</evidence>
<accession>A0ABW9RQ85</accession>
<feature type="domain" description="NAD(P)-binding" evidence="10">
    <location>
        <begin position="7"/>
        <end position="331"/>
    </location>
</feature>
<dbReference type="InterPro" id="IPR005886">
    <property type="entry name" value="UDP_G4E"/>
</dbReference>
<keyword evidence="9" id="KW-0119">Carbohydrate metabolism</keyword>
<evidence type="ECO:0000256" key="1">
    <source>
        <dbReference type="ARBA" id="ARBA00000083"/>
    </source>
</evidence>
<keyword evidence="7 9" id="KW-0520">NAD</keyword>
<dbReference type="EC" id="5.1.3.2" evidence="5 9"/>
<evidence type="ECO:0000259" key="10">
    <source>
        <dbReference type="Pfam" id="PF16363"/>
    </source>
</evidence>
<dbReference type="Gene3D" id="3.40.50.720">
    <property type="entry name" value="NAD(P)-binding Rossmann-like Domain"/>
    <property type="match status" value="1"/>
</dbReference>
<organism evidence="11 12">
    <name type="scientific">Fulvivirga kasyanovii</name>
    <dbReference type="NCBI Taxonomy" id="396812"/>
    <lineage>
        <taxon>Bacteria</taxon>
        <taxon>Pseudomonadati</taxon>
        <taxon>Bacteroidota</taxon>
        <taxon>Cytophagia</taxon>
        <taxon>Cytophagales</taxon>
        <taxon>Fulvivirgaceae</taxon>
        <taxon>Fulvivirga</taxon>
    </lineage>
</organism>
<evidence type="ECO:0000256" key="8">
    <source>
        <dbReference type="ARBA" id="ARBA00023235"/>
    </source>
</evidence>
<dbReference type="CDD" id="cd05247">
    <property type="entry name" value="UDP_G4E_1_SDR_e"/>
    <property type="match status" value="1"/>
</dbReference>
<dbReference type="Proteomes" id="UP000798808">
    <property type="component" value="Unassembled WGS sequence"/>
</dbReference>
<dbReference type="Pfam" id="PF16363">
    <property type="entry name" value="GDP_Man_Dehyd"/>
    <property type="match status" value="1"/>
</dbReference>
<keyword evidence="12" id="KW-1185">Reference proteome</keyword>
<proteinExistence type="inferred from homology"/>
<evidence type="ECO:0000256" key="6">
    <source>
        <dbReference type="ARBA" id="ARBA00018569"/>
    </source>
</evidence>
<dbReference type="InterPro" id="IPR016040">
    <property type="entry name" value="NAD(P)-bd_dom"/>
</dbReference>
<dbReference type="GO" id="GO:0003978">
    <property type="term" value="F:UDP-glucose 4-epimerase activity"/>
    <property type="evidence" value="ECO:0007669"/>
    <property type="project" value="UniProtKB-EC"/>
</dbReference>
<evidence type="ECO:0000256" key="5">
    <source>
        <dbReference type="ARBA" id="ARBA00013189"/>
    </source>
</evidence>
<dbReference type="PANTHER" id="PTHR43725:SF47">
    <property type="entry name" value="UDP-GLUCOSE 4-EPIMERASE"/>
    <property type="match status" value="1"/>
</dbReference>
<comment type="similarity">
    <text evidence="4 9">Belongs to the NAD(P)-dependent epimerase/dehydratase family.</text>
</comment>
<dbReference type="InterPro" id="IPR036291">
    <property type="entry name" value="NAD(P)-bd_dom_sf"/>
</dbReference>
<comment type="subunit">
    <text evidence="9">Homodimer.</text>
</comment>
<comment type="caution">
    <text evidence="11">The sequence shown here is derived from an EMBL/GenBank/DDBJ whole genome shotgun (WGS) entry which is preliminary data.</text>
</comment>
<evidence type="ECO:0000256" key="2">
    <source>
        <dbReference type="ARBA" id="ARBA00001911"/>
    </source>
</evidence>
<dbReference type="RefSeq" id="WP_155173343.1">
    <property type="nucleotide sequence ID" value="NZ_BAAAFL010000012.1"/>
</dbReference>
<protein>
    <recommendedName>
        <fullName evidence="6 9">UDP-glucose 4-epimerase</fullName>
        <ecNumber evidence="5 9">5.1.3.2</ecNumber>
    </recommendedName>
</protein>
<comment type="pathway">
    <text evidence="3 9">Carbohydrate metabolism; galactose metabolism.</text>
</comment>
<dbReference type="Gene3D" id="3.90.25.10">
    <property type="entry name" value="UDP-galactose 4-epimerase, domain 1"/>
    <property type="match status" value="1"/>
</dbReference>
<evidence type="ECO:0000256" key="7">
    <source>
        <dbReference type="ARBA" id="ARBA00023027"/>
    </source>
</evidence>
<dbReference type="SUPFAM" id="SSF51735">
    <property type="entry name" value="NAD(P)-binding Rossmann-fold domains"/>
    <property type="match status" value="1"/>
</dbReference>
<comment type="catalytic activity">
    <reaction evidence="1 9">
        <text>UDP-alpha-D-glucose = UDP-alpha-D-galactose</text>
        <dbReference type="Rhea" id="RHEA:22168"/>
        <dbReference type="ChEBI" id="CHEBI:58885"/>
        <dbReference type="ChEBI" id="CHEBI:66914"/>
        <dbReference type="EC" id="5.1.3.2"/>
    </reaction>
</comment>
<keyword evidence="8 9" id="KW-0413">Isomerase</keyword>
<dbReference type="PANTHER" id="PTHR43725">
    <property type="entry name" value="UDP-GLUCOSE 4-EPIMERASE"/>
    <property type="match status" value="1"/>
</dbReference>
<evidence type="ECO:0000313" key="11">
    <source>
        <dbReference type="EMBL" id="MTI26332.1"/>
    </source>
</evidence>
<evidence type="ECO:0000256" key="3">
    <source>
        <dbReference type="ARBA" id="ARBA00004947"/>
    </source>
</evidence>
<reference evidence="11 12" key="1">
    <citation type="submission" date="2019-02" db="EMBL/GenBank/DDBJ databases">
        <authorList>
            <person name="Goldberg S.R."/>
            <person name="Haltli B.A."/>
            <person name="Correa H."/>
            <person name="Russell K.G."/>
        </authorList>
    </citation>
    <scope>NUCLEOTIDE SEQUENCE [LARGE SCALE GENOMIC DNA]</scope>
    <source>
        <strain evidence="11 12">JCM 16186</strain>
    </source>
</reference>
<dbReference type="EMBL" id="SMLW01000575">
    <property type="protein sequence ID" value="MTI26332.1"/>
    <property type="molecule type" value="Genomic_DNA"/>
</dbReference>
<name>A0ABW9RQ85_9BACT</name>
<gene>
    <name evidence="11" type="primary">galE</name>
    <name evidence="11" type="ORF">E1163_15345</name>
</gene>
<evidence type="ECO:0000256" key="4">
    <source>
        <dbReference type="ARBA" id="ARBA00007637"/>
    </source>
</evidence>
<comment type="cofactor">
    <cofactor evidence="2 9">
        <name>NAD(+)</name>
        <dbReference type="ChEBI" id="CHEBI:57540"/>
    </cofactor>
</comment>
<sequence>MERGKIIVTGGVGYIGSHTCVELINAGYTPVIIDNFSNSEKFVIDRLKELTKAEIYLEEGDCNDLGFLKSVFSRHSGIQGVIHFAAYKAVGESSSNPIKYYENNLVSTINLLKVMEHEQVNNLVFSSSCTVYGQPDILPVTEESPIKPAESPYGRTKQICEDIITDFCKAKNHFRFISLRYFNPIGAHPSGLIGELPIGAPNNLVPYITQTAAGIRDQLTIFGDDYNTPDGTCIRDYIHVVDLSKAHIAALTKMVMGNNTEQKAVYNIGTGTGHSVMEVVKIFEKATNQKLNYVIGKRRDGDVEKVFADVTKAQHELNWKTELSLEQSLKDAWNWQKNISSIETH</sequence>
<evidence type="ECO:0000256" key="9">
    <source>
        <dbReference type="RuleBase" id="RU366046"/>
    </source>
</evidence>